<keyword evidence="5" id="KW-1185">Reference proteome</keyword>
<organism evidence="4 5">
    <name type="scientific">Paenibacillus hemerocallicola</name>
    <dbReference type="NCBI Taxonomy" id="1172614"/>
    <lineage>
        <taxon>Bacteria</taxon>
        <taxon>Bacillati</taxon>
        <taxon>Bacillota</taxon>
        <taxon>Bacilli</taxon>
        <taxon>Bacillales</taxon>
        <taxon>Paenibacillaceae</taxon>
        <taxon>Paenibacillus</taxon>
    </lineage>
</organism>
<keyword evidence="1" id="KW-0472">Membrane</keyword>
<sequence length="290" mass="32981">MDEKLKQLKRQYMDVPIPQELTFIVDQAIKQRKKRKMNVKWLAGICAAAIMFVTGVNASPTFANALSEVPFLGNLVKVITFREYKIDDESFKADFKIPAVRNMENKALENALNDKYIEENKKLYNDFIAEMESMKKNGGGHAGVDSGYEVKTDNDRVLSLGRYVVNTVGSSSTTFKYDTIDKKNQVLLTLPSLFKDDRYIGIISGNIREQMKKQMMDDPDKAYWVAGVPNGVNEYFETISKDQNFYISNDGKLVISFNKYEVAPGYMGIVEFVIPTEVLSDELIGNEYMK</sequence>
<dbReference type="Pfam" id="PF11738">
    <property type="entry name" value="DUF3298"/>
    <property type="match status" value="1"/>
</dbReference>
<dbReference type="Proteomes" id="UP000307943">
    <property type="component" value="Unassembled WGS sequence"/>
</dbReference>
<feature type="domain" description="DUF3298" evidence="2">
    <location>
        <begin position="193"/>
        <end position="276"/>
    </location>
</feature>
<dbReference type="EMBL" id="VDCQ01000024">
    <property type="protein sequence ID" value="TNJ64916.1"/>
    <property type="molecule type" value="Genomic_DNA"/>
</dbReference>
<gene>
    <name evidence="4" type="ORF">FE784_17965</name>
</gene>
<evidence type="ECO:0000259" key="2">
    <source>
        <dbReference type="Pfam" id="PF11738"/>
    </source>
</evidence>
<keyword evidence="1" id="KW-1133">Transmembrane helix</keyword>
<proteinExistence type="predicted"/>
<keyword evidence="1" id="KW-0812">Transmembrane</keyword>
<evidence type="ECO:0000313" key="5">
    <source>
        <dbReference type="Proteomes" id="UP000307943"/>
    </source>
</evidence>
<feature type="transmembrane region" description="Helical" evidence="1">
    <location>
        <begin position="39"/>
        <end position="58"/>
    </location>
</feature>
<dbReference type="OrthoDB" id="4990at2"/>
<protein>
    <submittedName>
        <fullName evidence="4">Anti-sigma-V factor rsiV</fullName>
    </submittedName>
</protein>
<dbReference type="Gene3D" id="3.90.640.20">
    <property type="entry name" value="Heat-shock cognate protein, ATPase"/>
    <property type="match status" value="1"/>
</dbReference>
<feature type="domain" description="DUF4179" evidence="3">
    <location>
        <begin position="34"/>
        <end position="87"/>
    </location>
</feature>
<dbReference type="RefSeq" id="WP_139603610.1">
    <property type="nucleotide sequence ID" value="NZ_VDCQ01000024.1"/>
</dbReference>
<name>A0A5C4T7Z1_9BACL</name>
<dbReference type="Gene3D" id="3.30.565.40">
    <property type="entry name" value="Fervidobacterium nodosum Rt17-B1 like"/>
    <property type="match status" value="1"/>
</dbReference>
<evidence type="ECO:0000313" key="4">
    <source>
        <dbReference type="EMBL" id="TNJ64916.1"/>
    </source>
</evidence>
<dbReference type="Pfam" id="PF13786">
    <property type="entry name" value="DUF4179"/>
    <property type="match status" value="1"/>
</dbReference>
<dbReference type="InterPro" id="IPR025436">
    <property type="entry name" value="DUF4179"/>
</dbReference>
<dbReference type="InterPro" id="IPR021729">
    <property type="entry name" value="DUF3298"/>
</dbReference>
<evidence type="ECO:0000259" key="3">
    <source>
        <dbReference type="Pfam" id="PF13786"/>
    </source>
</evidence>
<accession>A0A5C4T7Z1</accession>
<dbReference type="InterPro" id="IPR037126">
    <property type="entry name" value="PdaC/RsiV-like_sf"/>
</dbReference>
<evidence type="ECO:0000256" key="1">
    <source>
        <dbReference type="SAM" id="Phobius"/>
    </source>
</evidence>
<reference evidence="4 5" key="1">
    <citation type="submission" date="2019-05" db="EMBL/GenBank/DDBJ databases">
        <title>We sequenced the genome of Paenibacillus hemerocallicola KCTC 33185 for further insight into its adaptation and study the phylogeny of Paenibacillus.</title>
        <authorList>
            <person name="Narsing Rao M.P."/>
        </authorList>
    </citation>
    <scope>NUCLEOTIDE SEQUENCE [LARGE SCALE GENOMIC DNA]</scope>
    <source>
        <strain evidence="4 5">KCTC 33185</strain>
    </source>
</reference>
<dbReference type="AlphaFoldDB" id="A0A5C4T7Z1"/>
<comment type="caution">
    <text evidence="4">The sequence shown here is derived from an EMBL/GenBank/DDBJ whole genome shotgun (WGS) entry which is preliminary data.</text>
</comment>